<accession>H8GX58</accession>
<gene>
    <name evidence="1" type="ordered locus">DGo_CA0671</name>
</gene>
<dbReference type="HOGENOM" id="CLU_1861902_0_0_0"/>
<organism evidence="1 2">
    <name type="scientific">Deinococcus gobiensis (strain DSM 21396 / JCM 16679 / CGMCC 1.7299 / I-0)</name>
    <dbReference type="NCBI Taxonomy" id="745776"/>
    <lineage>
        <taxon>Bacteria</taxon>
        <taxon>Thermotogati</taxon>
        <taxon>Deinococcota</taxon>
        <taxon>Deinococci</taxon>
        <taxon>Deinococcales</taxon>
        <taxon>Deinococcaceae</taxon>
        <taxon>Deinococcus</taxon>
    </lineage>
</organism>
<keyword evidence="2" id="KW-1185">Reference proteome</keyword>
<evidence type="ECO:0000313" key="1">
    <source>
        <dbReference type="EMBL" id="AFD24598.1"/>
    </source>
</evidence>
<dbReference type="EMBL" id="CP002191">
    <property type="protein sequence ID" value="AFD24598.1"/>
    <property type="molecule type" value="Genomic_DNA"/>
</dbReference>
<evidence type="ECO:0000313" key="2">
    <source>
        <dbReference type="Proteomes" id="UP000007575"/>
    </source>
</evidence>
<sequence length="137" mass="15351">MQDRAELLGRFLPRDRMVFGPGATREVRLRNVSPRDLDVQGLEVRWTLGAAYLLRWEQPRTLVPGQEAAVLDLLSFARLTRLAQQAGQRSFGFDGTVHEVTLLFGGPAPGQATFRVRWGFAAADHDLGFFLVEGEDR</sequence>
<proteinExistence type="predicted"/>
<reference evidence="1 2" key="1">
    <citation type="journal article" date="2012" name="PLoS ONE">
        <title>Genome sequence and transcriptome analysis of the radioresistant bacterium Deinococcus gobiensis: insights into the extreme environmental adaptations.</title>
        <authorList>
            <person name="Yuan M."/>
            <person name="Chen M."/>
            <person name="Zhang W."/>
            <person name="Lu W."/>
            <person name="Wang J."/>
            <person name="Yang M."/>
            <person name="Zhao P."/>
            <person name="Tang R."/>
            <person name="Li X."/>
            <person name="Hao Y."/>
            <person name="Zhou Z."/>
            <person name="Zhan Y."/>
            <person name="Yu H."/>
            <person name="Teng C."/>
            <person name="Yan Y."/>
            <person name="Ping S."/>
            <person name="Wang Y."/>
            <person name="Lin M."/>
        </authorList>
    </citation>
    <scope>NUCLEOTIDE SEQUENCE [LARGE SCALE GENOMIC DNA]</scope>
    <source>
        <strain evidence="1 2">I-0</strain>
    </source>
</reference>
<dbReference type="KEGG" id="dgo:DGo_CA0671"/>
<dbReference type="AlphaFoldDB" id="H8GX58"/>
<name>H8GX58_DEIGI</name>
<protein>
    <submittedName>
        <fullName evidence="1">Uncharacterized protein</fullName>
    </submittedName>
</protein>
<dbReference type="Proteomes" id="UP000007575">
    <property type="component" value="Chromosome"/>
</dbReference>
<dbReference type="PATRIC" id="fig|745776.4.peg.688"/>